<accession>A0A0E9TUJ3</accession>
<sequence length="9" mass="1091">MMELLRGEL</sequence>
<dbReference type="EMBL" id="GBXM01051430">
    <property type="protein sequence ID" value="JAH57147.1"/>
    <property type="molecule type" value="Transcribed_RNA"/>
</dbReference>
<organism evidence="1">
    <name type="scientific">Anguilla anguilla</name>
    <name type="common">European freshwater eel</name>
    <name type="synonym">Muraena anguilla</name>
    <dbReference type="NCBI Taxonomy" id="7936"/>
    <lineage>
        <taxon>Eukaryota</taxon>
        <taxon>Metazoa</taxon>
        <taxon>Chordata</taxon>
        <taxon>Craniata</taxon>
        <taxon>Vertebrata</taxon>
        <taxon>Euteleostomi</taxon>
        <taxon>Actinopterygii</taxon>
        <taxon>Neopterygii</taxon>
        <taxon>Teleostei</taxon>
        <taxon>Anguilliformes</taxon>
        <taxon>Anguillidae</taxon>
        <taxon>Anguilla</taxon>
    </lineage>
</organism>
<proteinExistence type="predicted"/>
<protein>
    <submittedName>
        <fullName evidence="1">Uncharacterized protein</fullName>
    </submittedName>
</protein>
<evidence type="ECO:0000313" key="1">
    <source>
        <dbReference type="EMBL" id="JAH57147.1"/>
    </source>
</evidence>
<reference evidence="1" key="2">
    <citation type="journal article" date="2015" name="Fish Shellfish Immunol.">
        <title>Early steps in the European eel (Anguilla anguilla)-Vibrio vulnificus interaction in the gills: Role of the RtxA13 toxin.</title>
        <authorList>
            <person name="Callol A."/>
            <person name="Pajuelo D."/>
            <person name="Ebbesson L."/>
            <person name="Teles M."/>
            <person name="MacKenzie S."/>
            <person name="Amaro C."/>
        </authorList>
    </citation>
    <scope>NUCLEOTIDE SEQUENCE</scope>
</reference>
<name>A0A0E9TUJ3_ANGAN</name>
<reference evidence="1" key="1">
    <citation type="submission" date="2014-11" db="EMBL/GenBank/DDBJ databases">
        <authorList>
            <person name="Amaro Gonzalez C."/>
        </authorList>
    </citation>
    <scope>NUCLEOTIDE SEQUENCE</scope>
</reference>